<comment type="caution">
    <text evidence="1">The sequence shown here is derived from an EMBL/GenBank/DDBJ whole genome shotgun (WGS) entry which is preliminary data.</text>
</comment>
<gene>
    <name evidence="1" type="ORF">LTR37_000854</name>
</gene>
<keyword evidence="2" id="KW-1185">Reference proteome</keyword>
<reference evidence="1" key="1">
    <citation type="submission" date="2023-07" db="EMBL/GenBank/DDBJ databases">
        <title>Black Yeasts Isolated from many extreme environments.</title>
        <authorList>
            <person name="Coleine C."/>
            <person name="Stajich J.E."/>
            <person name="Selbmann L."/>
        </authorList>
    </citation>
    <scope>NUCLEOTIDE SEQUENCE</scope>
    <source>
        <strain evidence="1">CCFEE 5714</strain>
    </source>
</reference>
<sequence length="968" mass="104620">MANNRNRSRSPTYADALKSPAPRPAPINTALARGGLGSGTSTANSVFSRQGSFGDASSGSVTTNATSLFAPSVWSPGPDTTQSATMPKKLSWEQALGQGTQTTGAVQKQKERVATPKIATPKSAVGLGLQLGGLSLDDSKLGGVKVTPSPTPRSGAAAPSPSSFRSSSPYKFQQHAITNARTSPFTATAADSNANTFPLMQYPFGTARDTADQPRVFPKTLHAPLHGSARASPAAYAENAAPVSAASKPMNGNQDTVTTKPAAEASAPKRADSHDLTSEEPSVYSALTPFNAEDVEDLEEKKPSIFEQESHSQSFVCLSRDYSAELELAFDDAKVAVKMLNSSHFKLPNGARIICVKTDFVKNIQWAVERGLWATMDKIGVRIMRAWDERRTEDDKVFFLFSVNGHKCYCGLAEMSGPFIAGGNLEDWQGIEDGSITWGTIPVTWHYVKNVSYGWFTNVLHSHNGQPIVNMWNGMHFPTDAGREVVEVFVKRPHFTNVIAWLPGEQYRPHRAITHPGELDPDFQGTRMGPGGHRGRGQLRIRGRPEGRGAFNARALRNRENEAPSQDQTSQAITKQEAIATGWRQPQHRSGQVLGEVQDPENTPTHIRHAAATPQVNVTPPNFDGPASPSSRPGQMITQTIQCIVDEQGNYVPITPRSVSETQGRQIQGVNPDMIRQVFRATGQQLRTAQPPRYMTGRGRGGFRGGRGGGRGAMLSPGGSRSFTEMPNAYGQQSFYEQPTTPTVHRMRSQLGMADPFSSPHHIHHASSMSNMPHPNDSMQTHHNTTSVFQRAVPSANFVPQGYGSRPGTASSFGSGGRGVSLGGSSYAPVLSSNPIPTEYQGEGFAVPNLAPNMNDWHRAYLEIKRQQLQVEGEIAKLNYEADTRKTPNHGNSEPPGSEAGGLNAWVSTSDLEREKISPVASLAGSVIDHKREEIKQWASRMHADVESVSGRKAEEEETEGGGGVSLE</sequence>
<evidence type="ECO:0000313" key="2">
    <source>
        <dbReference type="Proteomes" id="UP001281147"/>
    </source>
</evidence>
<protein>
    <submittedName>
        <fullName evidence="1">Uncharacterized protein</fullName>
    </submittedName>
</protein>
<dbReference type="Proteomes" id="UP001281147">
    <property type="component" value="Unassembled WGS sequence"/>
</dbReference>
<proteinExistence type="predicted"/>
<name>A0ACC3NXL8_9PEZI</name>
<accession>A0ACC3NXL8</accession>
<organism evidence="1 2">
    <name type="scientific">Vermiconidia calcicola</name>
    <dbReference type="NCBI Taxonomy" id="1690605"/>
    <lineage>
        <taxon>Eukaryota</taxon>
        <taxon>Fungi</taxon>
        <taxon>Dikarya</taxon>
        <taxon>Ascomycota</taxon>
        <taxon>Pezizomycotina</taxon>
        <taxon>Dothideomycetes</taxon>
        <taxon>Dothideomycetidae</taxon>
        <taxon>Mycosphaerellales</taxon>
        <taxon>Extremaceae</taxon>
        <taxon>Vermiconidia</taxon>
    </lineage>
</organism>
<dbReference type="EMBL" id="JAUTXU010000004">
    <property type="protein sequence ID" value="KAK3724806.1"/>
    <property type="molecule type" value="Genomic_DNA"/>
</dbReference>
<evidence type="ECO:0000313" key="1">
    <source>
        <dbReference type="EMBL" id="KAK3724806.1"/>
    </source>
</evidence>